<dbReference type="GO" id="GO:2001256">
    <property type="term" value="P:regulation of store-operated calcium entry"/>
    <property type="evidence" value="ECO:0007669"/>
    <property type="project" value="InterPro"/>
</dbReference>
<dbReference type="GO" id="GO:0006816">
    <property type="term" value="P:calcium ion transport"/>
    <property type="evidence" value="ECO:0007669"/>
    <property type="project" value="UniProtKB-KW"/>
</dbReference>
<evidence type="ECO:0000256" key="4">
    <source>
        <dbReference type="ARBA" id="ARBA00022448"/>
    </source>
</evidence>
<name>A0A5N6K434_MONLA</name>
<keyword evidence="12 15" id="KW-0472">Membrane</keyword>
<feature type="transmembrane region" description="Helical" evidence="15">
    <location>
        <begin position="159"/>
        <end position="177"/>
    </location>
</feature>
<evidence type="ECO:0000256" key="12">
    <source>
        <dbReference type="ARBA" id="ARBA00023136"/>
    </source>
</evidence>
<proteinExistence type="inferred from homology"/>
<evidence type="ECO:0000256" key="6">
    <source>
        <dbReference type="ARBA" id="ARBA00022692"/>
    </source>
</evidence>
<evidence type="ECO:0000256" key="1">
    <source>
        <dbReference type="ARBA" id="ARBA00004115"/>
    </source>
</evidence>
<evidence type="ECO:0000256" key="13">
    <source>
        <dbReference type="ARBA" id="ARBA00031116"/>
    </source>
</evidence>
<dbReference type="PANTHER" id="PTHR15929:SF0">
    <property type="entry name" value="STORE-OPERATED CALCIUM ENTRY-ASSOCIATED REGULATORY FACTOR"/>
    <property type="match status" value="1"/>
</dbReference>
<evidence type="ECO:0000256" key="11">
    <source>
        <dbReference type="ARBA" id="ARBA00023065"/>
    </source>
</evidence>
<evidence type="ECO:0000313" key="17">
    <source>
        <dbReference type="EMBL" id="KAB8297116.1"/>
    </source>
</evidence>
<keyword evidence="18" id="KW-1185">Reference proteome</keyword>
<evidence type="ECO:0000256" key="2">
    <source>
        <dbReference type="ARBA" id="ARBA00006833"/>
    </source>
</evidence>
<evidence type="ECO:0000256" key="7">
    <source>
        <dbReference type="ARBA" id="ARBA00022729"/>
    </source>
</evidence>
<feature type="compositionally biased region" description="Gly residues" evidence="14">
    <location>
        <begin position="267"/>
        <end position="281"/>
    </location>
</feature>
<feature type="region of interest" description="Disordered" evidence="14">
    <location>
        <begin position="188"/>
        <end position="224"/>
    </location>
</feature>
<sequence>MLFLPFLYPALLTLVTFTPLTIAAKPKNAILLSKVKSLTLRDNAKTSHRRVSAVPQLSCSGPGCQYYKVDIMRCTNQGSDYSSEDIQWSCTANLPEEFKLGSTDVVCEGYDSKDDEYVLKGSCAVEYRLLLTDEGEEKHGKSYWDDGSTDNAVEKGMSLLFWLIFMGVLGWILYSMFQNWRQGPVNGQVRRGGGGGFGGWGPGGPGGPGDDTDPPPPYPGTAKRYTTNYGAAEQAWRPGFWSGAAAGAAGAYLAGNRANRQQDQGGRNWGGGSGSGWGPGSRSGSSSASSPSNTRSNTGYLFLLELSDLPALHRINNQGQAHTPLPWHNVKTNKKWYTWDEILSLKQKPIPGQTCIHTQWGSLPRFMKIKVI</sequence>
<feature type="signal peptide" evidence="16">
    <location>
        <begin position="1"/>
        <end position="23"/>
    </location>
</feature>
<reference evidence="17 18" key="1">
    <citation type="submission" date="2019-06" db="EMBL/GenBank/DDBJ databases">
        <title>Genome Sequence of the Brown Rot Fungal Pathogen Monilinia laxa.</title>
        <authorList>
            <person name="De Miccolis Angelini R.M."/>
            <person name="Landi L."/>
            <person name="Abate D."/>
            <person name="Pollastro S."/>
            <person name="Romanazzi G."/>
            <person name="Faretra F."/>
        </authorList>
    </citation>
    <scope>NUCLEOTIDE SEQUENCE [LARGE SCALE GENOMIC DNA]</scope>
    <source>
        <strain evidence="17 18">Mlax316</strain>
    </source>
</reference>
<evidence type="ECO:0000256" key="16">
    <source>
        <dbReference type="SAM" id="SignalP"/>
    </source>
</evidence>
<evidence type="ECO:0000256" key="3">
    <source>
        <dbReference type="ARBA" id="ARBA00016584"/>
    </source>
</evidence>
<dbReference type="InterPro" id="IPR009567">
    <property type="entry name" value="SARAF"/>
</dbReference>
<keyword evidence="9" id="KW-0106">Calcium</keyword>
<keyword evidence="7 16" id="KW-0732">Signal</keyword>
<evidence type="ECO:0000256" key="5">
    <source>
        <dbReference type="ARBA" id="ARBA00022568"/>
    </source>
</evidence>
<comment type="similarity">
    <text evidence="2">Belongs to the SARAF family.</text>
</comment>
<keyword evidence="4" id="KW-0813">Transport</keyword>
<feature type="compositionally biased region" description="Gly residues" evidence="14">
    <location>
        <begin position="190"/>
        <end position="209"/>
    </location>
</feature>
<evidence type="ECO:0000256" key="9">
    <source>
        <dbReference type="ARBA" id="ARBA00022837"/>
    </source>
</evidence>
<keyword evidence="6 15" id="KW-0812">Transmembrane</keyword>
<protein>
    <recommendedName>
        <fullName evidence="3">Store-operated calcium entry-associated regulatory factor</fullName>
    </recommendedName>
    <alternativeName>
        <fullName evidence="13">Transmembrane protein 66</fullName>
    </alternativeName>
</protein>
<dbReference type="PANTHER" id="PTHR15929">
    <property type="entry name" value="STORE-OPERATED CALCIUM ENTRY-ASSOCIATED REGULATORY FACTOR"/>
    <property type="match status" value="1"/>
</dbReference>
<accession>A0A5N6K434</accession>
<keyword evidence="11" id="KW-0406">Ion transport</keyword>
<dbReference type="OrthoDB" id="20303at2759"/>
<dbReference type="GO" id="GO:0005789">
    <property type="term" value="C:endoplasmic reticulum membrane"/>
    <property type="evidence" value="ECO:0007669"/>
    <property type="project" value="UniProtKB-SubCell"/>
</dbReference>
<dbReference type="Proteomes" id="UP000326757">
    <property type="component" value="Unassembled WGS sequence"/>
</dbReference>
<feature type="chain" id="PRO_5025065414" description="Store-operated calcium entry-associated regulatory factor" evidence="16">
    <location>
        <begin position="24"/>
        <end position="372"/>
    </location>
</feature>
<keyword evidence="5" id="KW-0109">Calcium transport</keyword>
<evidence type="ECO:0000256" key="14">
    <source>
        <dbReference type="SAM" id="MobiDB-lite"/>
    </source>
</evidence>
<keyword evidence="8" id="KW-0256">Endoplasmic reticulum</keyword>
<organism evidence="17 18">
    <name type="scientific">Monilinia laxa</name>
    <name type="common">Brown rot fungus</name>
    <name type="synonym">Sclerotinia laxa</name>
    <dbReference type="NCBI Taxonomy" id="61186"/>
    <lineage>
        <taxon>Eukaryota</taxon>
        <taxon>Fungi</taxon>
        <taxon>Dikarya</taxon>
        <taxon>Ascomycota</taxon>
        <taxon>Pezizomycotina</taxon>
        <taxon>Leotiomycetes</taxon>
        <taxon>Helotiales</taxon>
        <taxon>Sclerotiniaceae</taxon>
        <taxon>Monilinia</taxon>
    </lineage>
</organism>
<keyword evidence="10 15" id="KW-1133">Transmembrane helix</keyword>
<evidence type="ECO:0000313" key="18">
    <source>
        <dbReference type="Proteomes" id="UP000326757"/>
    </source>
</evidence>
<gene>
    <name evidence="17" type="ORF">EYC80_002501</name>
</gene>
<evidence type="ECO:0000256" key="10">
    <source>
        <dbReference type="ARBA" id="ARBA00022989"/>
    </source>
</evidence>
<dbReference type="Pfam" id="PF06682">
    <property type="entry name" value="SARAF"/>
    <property type="match status" value="1"/>
</dbReference>
<dbReference type="AlphaFoldDB" id="A0A5N6K434"/>
<evidence type="ECO:0000256" key="8">
    <source>
        <dbReference type="ARBA" id="ARBA00022824"/>
    </source>
</evidence>
<feature type="region of interest" description="Disordered" evidence="14">
    <location>
        <begin position="258"/>
        <end position="294"/>
    </location>
</feature>
<comment type="caution">
    <text evidence="17">The sequence shown here is derived from an EMBL/GenBank/DDBJ whole genome shotgun (WGS) entry which is preliminary data.</text>
</comment>
<evidence type="ECO:0000256" key="15">
    <source>
        <dbReference type="SAM" id="Phobius"/>
    </source>
</evidence>
<comment type="subcellular location">
    <subcellularLocation>
        <location evidence="1">Endoplasmic reticulum membrane</location>
        <topology evidence="1">Single-pass type I membrane protein</topology>
    </subcellularLocation>
</comment>
<feature type="compositionally biased region" description="Low complexity" evidence="14">
    <location>
        <begin position="282"/>
        <end position="293"/>
    </location>
</feature>
<dbReference type="EMBL" id="VIGI01000008">
    <property type="protein sequence ID" value="KAB8297116.1"/>
    <property type="molecule type" value="Genomic_DNA"/>
</dbReference>